<dbReference type="AlphaFoldDB" id="A0A923IYM5"/>
<name>A0A923IYM5_9ACTO</name>
<reference evidence="10" key="1">
    <citation type="submission" date="2020-08" db="EMBL/GenBank/DDBJ databases">
        <title>Sequencing the genomes of 1000 actinobacteria strains.</title>
        <authorList>
            <person name="Klenk H.-P."/>
        </authorList>
    </citation>
    <scope>NUCLEOTIDE SEQUENCE</scope>
    <source>
        <strain evidence="10">DSM 10695</strain>
    </source>
</reference>
<dbReference type="EMBL" id="JACHMK010000001">
    <property type="protein sequence ID" value="MBB6334491.1"/>
    <property type="molecule type" value="Genomic_DNA"/>
</dbReference>
<feature type="transmembrane region" description="Helical" evidence="7">
    <location>
        <begin position="63"/>
        <end position="80"/>
    </location>
</feature>
<evidence type="ECO:0000256" key="1">
    <source>
        <dbReference type="ARBA" id="ARBA00004651"/>
    </source>
</evidence>
<dbReference type="SMART" id="SM00382">
    <property type="entry name" value="AAA"/>
    <property type="match status" value="1"/>
</dbReference>
<dbReference type="RefSeq" id="WP_221437819.1">
    <property type="nucleotide sequence ID" value="NZ_JACHMK010000001.1"/>
</dbReference>
<feature type="transmembrane region" description="Helical" evidence="7">
    <location>
        <begin position="245"/>
        <end position="266"/>
    </location>
</feature>
<feature type="domain" description="ABC transporter" evidence="8">
    <location>
        <begin position="346"/>
        <end position="582"/>
    </location>
</feature>
<dbReference type="InterPro" id="IPR011527">
    <property type="entry name" value="ABC1_TM_dom"/>
</dbReference>
<evidence type="ECO:0000256" key="5">
    <source>
        <dbReference type="ARBA" id="ARBA00022989"/>
    </source>
</evidence>
<comment type="subcellular location">
    <subcellularLocation>
        <location evidence="1">Cell membrane</location>
        <topology evidence="1">Multi-pass membrane protein</topology>
    </subcellularLocation>
</comment>
<dbReference type="PANTHER" id="PTHR24221">
    <property type="entry name" value="ATP-BINDING CASSETTE SUB-FAMILY B"/>
    <property type="match status" value="1"/>
</dbReference>
<keyword evidence="3" id="KW-0547">Nucleotide-binding</keyword>
<dbReference type="NCBIfam" id="TIGR02857">
    <property type="entry name" value="CydD"/>
    <property type="match status" value="1"/>
</dbReference>
<evidence type="ECO:0000256" key="7">
    <source>
        <dbReference type="SAM" id="Phobius"/>
    </source>
</evidence>
<dbReference type="Gene3D" id="1.20.1560.10">
    <property type="entry name" value="ABC transporter type 1, transmembrane domain"/>
    <property type="match status" value="1"/>
</dbReference>
<keyword evidence="4 10" id="KW-0067">ATP-binding</keyword>
<evidence type="ECO:0000259" key="8">
    <source>
        <dbReference type="PROSITE" id="PS50893"/>
    </source>
</evidence>
<dbReference type="SUPFAM" id="SSF52540">
    <property type="entry name" value="P-loop containing nucleoside triphosphate hydrolases"/>
    <property type="match status" value="1"/>
</dbReference>
<evidence type="ECO:0000313" key="10">
    <source>
        <dbReference type="EMBL" id="MBB6334491.1"/>
    </source>
</evidence>
<dbReference type="InterPro" id="IPR027417">
    <property type="entry name" value="P-loop_NTPase"/>
</dbReference>
<feature type="transmembrane region" description="Helical" evidence="7">
    <location>
        <begin position="21"/>
        <end position="43"/>
    </location>
</feature>
<dbReference type="InterPro" id="IPR039421">
    <property type="entry name" value="Type_1_exporter"/>
</dbReference>
<evidence type="ECO:0000259" key="9">
    <source>
        <dbReference type="PROSITE" id="PS50929"/>
    </source>
</evidence>
<dbReference type="PROSITE" id="PS50893">
    <property type="entry name" value="ABC_TRANSPORTER_2"/>
    <property type="match status" value="1"/>
</dbReference>
<evidence type="ECO:0000256" key="4">
    <source>
        <dbReference type="ARBA" id="ARBA00022840"/>
    </source>
</evidence>
<keyword evidence="6 7" id="KW-0472">Membrane</keyword>
<evidence type="ECO:0000256" key="3">
    <source>
        <dbReference type="ARBA" id="ARBA00022741"/>
    </source>
</evidence>
<dbReference type="PANTHER" id="PTHR24221:SF590">
    <property type="entry name" value="COMPONENT LINKED WITH THE ASSEMBLY OF CYTOCHROME' TRANSPORT TRANSMEMBRANE ATP-BINDING PROTEIN ABC TRANSPORTER CYDD-RELATED"/>
    <property type="match status" value="1"/>
</dbReference>
<dbReference type="GO" id="GO:0005886">
    <property type="term" value="C:plasma membrane"/>
    <property type="evidence" value="ECO:0007669"/>
    <property type="project" value="UniProtKB-SubCell"/>
</dbReference>
<comment type="caution">
    <text evidence="10">The sequence shown here is derived from an EMBL/GenBank/DDBJ whole genome shotgun (WGS) entry which is preliminary data.</text>
</comment>
<dbReference type="Proteomes" id="UP000617426">
    <property type="component" value="Unassembled WGS sequence"/>
</dbReference>
<evidence type="ECO:0000256" key="2">
    <source>
        <dbReference type="ARBA" id="ARBA00022692"/>
    </source>
</evidence>
<dbReference type="InterPro" id="IPR003593">
    <property type="entry name" value="AAA+_ATPase"/>
</dbReference>
<keyword evidence="5 7" id="KW-1133">Transmembrane helix</keyword>
<dbReference type="GO" id="GO:0140359">
    <property type="term" value="F:ABC-type transporter activity"/>
    <property type="evidence" value="ECO:0007669"/>
    <property type="project" value="InterPro"/>
</dbReference>
<evidence type="ECO:0000256" key="6">
    <source>
        <dbReference type="ARBA" id="ARBA00023136"/>
    </source>
</evidence>
<dbReference type="GO" id="GO:0016887">
    <property type="term" value="F:ATP hydrolysis activity"/>
    <property type="evidence" value="ECO:0007669"/>
    <property type="project" value="InterPro"/>
</dbReference>
<evidence type="ECO:0000313" key="11">
    <source>
        <dbReference type="Proteomes" id="UP000617426"/>
    </source>
</evidence>
<dbReference type="PROSITE" id="PS50929">
    <property type="entry name" value="ABC_TM1F"/>
    <property type="match status" value="1"/>
</dbReference>
<protein>
    <submittedName>
        <fullName evidence="10">ATP-binding cassette subfamily C protein CydD</fullName>
    </submittedName>
</protein>
<sequence length="602" mass="63787">MRHNRRVRPFDPRLLSYARSARGAILATAALGTLIALAIIAQALLISSSLSPVIEGGRSLSDVLPLIGVLALVVLARGLLTAARESVAQRGADHAIRDLREEVLAASEELGPRWRALHGAQTATLLTRGLDDLGPYFVKFLPQLVLTCTATPLALAVMLYLDPWSGLIAALVVPLIPIFMILIGRFTQESSTAKLQAMEQLGAQLLDLMAGLPTLRGLGRQDGPRTHLEKLGKENTRTTMATLRVAFLSGAVLEFLATISVALVAVEVGMRLVYGNISLAAGLAVIMLAPEVFEPLRQVGAQFHASANGVAAADAAFTIIELPRPDSPRAKHAKGLKAPDPSTTTIRIDGLSVAARGTWAPACLDASIEPGTITVLVGRSGAGKTTTVLTILGLLAPTRGRILLTPVGGAPVDLSEVDLVDWWSRISWVPQSPTIIPGTILENFSRPALDEELRAAARQTGFDQVVASLELGWDARIGVGGTGLSVGQRQRLALTRALVDDSPLVVLDEPTAHLDAVSQDDIARALDALKSQGKTVLIIAHRSALIALADRTITIESRHATAEDLLEYPILGEIPAGPHSFDVDLPGLLDDSMLLDDAGRNE</sequence>
<feature type="domain" description="ABC transmembrane type-1" evidence="9">
    <location>
        <begin position="26"/>
        <end position="308"/>
    </location>
</feature>
<dbReference type="GO" id="GO:0042883">
    <property type="term" value="P:cysteine transport"/>
    <property type="evidence" value="ECO:0007669"/>
    <property type="project" value="InterPro"/>
</dbReference>
<dbReference type="GO" id="GO:0005524">
    <property type="term" value="F:ATP binding"/>
    <property type="evidence" value="ECO:0007669"/>
    <property type="project" value="UniProtKB-KW"/>
</dbReference>
<proteinExistence type="predicted"/>
<dbReference type="InterPro" id="IPR003439">
    <property type="entry name" value="ABC_transporter-like_ATP-bd"/>
</dbReference>
<feature type="transmembrane region" description="Helical" evidence="7">
    <location>
        <begin position="140"/>
        <end position="161"/>
    </location>
</feature>
<dbReference type="Pfam" id="PF00664">
    <property type="entry name" value="ABC_membrane"/>
    <property type="match status" value="1"/>
</dbReference>
<dbReference type="InterPro" id="IPR036640">
    <property type="entry name" value="ABC1_TM_sf"/>
</dbReference>
<dbReference type="InterPro" id="IPR014216">
    <property type="entry name" value="ABC_transptr_CydD"/>
</dbReference>
<dbReference type="Gene3D" id="3.40.50.300">
    <property type="entry name" value="P-loop containing nucleotide triphosphate hydrolases"/>
    <property type="match status" value="1"/>
</dbReference>
<accession>A0A923IYM5</accession>
<keyword evidence="2 7" id="KW-0812">Transmembrane</keyword>
<dbReference type="CDD" id="cd18584">
    <property type="entry name" value="ABC_6TM_AarD_CydD"/>
    <property type="match status" value="1"/>
</dbReference>
<organism evidence="10 11">
    <name type="scientific">Schaalia hyovaginalis</name>
    <dbReference type="NCBI Taxonomy" id="29316"/>
    <lineage>
        <taxon>Bacteria</taxon>
        <taxon>Bacillati</taxon>
        <taxon>Actinomycetota</taxon>
        <taxon>Actinomycetes</taxon>
        <taxon>Actinomycetales</taxon>
        <taxon>Actinomycetaceae</taxon>
        <taxon>Schaalia</taxon>
    </lineage>
</organism>
<dbReference type="CDD" id="cd03228">
    <property type="entry name" value="ABCC_MRP_Like"/>
    <property type="match status" value="1"/>
</dbReference>
<gene>
    <name evidence="10" type="ORF">HD592_001056</name>
</gene>
<dbReference type="SUPFAM" id="SSF90123">
    <property type="entry name" value="ABC transporter transmembrane region"/>
    <property type="match status" value="1"/>
</dbReference>
<dbReference type="Pfam" id="PF00005">
    <property type="entry name" value="ABC_tran"/>
    <property type="match status" value="1"/>
</dbReference>
<feature type="transmembrane region" description="Helical" evidence="7">
    <location>
        <begin position="167"/>
        <end position="186"/>
    </location>
</feature>
<keyword evidence="11" id="KW-1185">Reference proteome</keyword>